<organism evidence="3 4">
    <name type="scientific">Meganyctiphanes norvegica</name>
    <name type="common">Northern krill</name>
    <name type="synonym">Thysanopoda norvegica</name>
    <dbReference type="NCBI Taxonomy" id="48144"/>
    <lineage>
        <taxon>Eukaryota</taxon>
        <taxon>Metazoa</taxon>
        <taxon>Ecdysozoa</taxon>
        <taxon>Arthropoda</taxon>
        <taxon>Crustacea</taxon>
        <taxon>Multicrustacea</taxon>
        <taxon>Malacostraca</taxon>
        <taxon>Eumalacostraca</taxon>
        <taxon>Eucarida</taxon>
        <taxon>Euphausiacea</taxon>
        <taxon>Euphausiidae</taxon>
        <taxon>Meganyctiphanes</taxon>
    </lineage>
</organism>
<feature type="chain" id="PRO_5044022125" description="C-type lectin domain-containing protein" evidence="1">
    <location>
        <begin position="21"/>
        <end position="306"/>
    </location>
</feature>
<dbReference type="EMBL" id="CAXKWB010012603">
    <property type="protein sequence ID" value="CAL4105035.1"/>
    <property type="molecule type" value="Genomic_DNA"/>
</dbReference>
<dbReference type="Proteomes" id="UP001497623">
    <property type="component" value="Unassembled WGS sequence"/>
</dbReference>
<feature type="domain" description="C-type lectin" evidence="2">
    <location>
        <begin position="177"/>
        <end position="303"/>
    </location>
</feature>
<dbReference type="PANTHER" id="PTHR22803">
    <property type="entry name" value="MANNOSE, PHOSPHOLIPASE, LECTIN RECEPTOR RELATED"/>
    <property type="match status" value="1"/>
</dbReference>
<dbReference type="InterPro" id="IPR016187">
    <property type="entry name" value="CTDL_fold"/>
</dbReference>
<evidence type="ECO:0000313" key="3">
    <source>
        <dbReference type="EMBL" id="CAL4105035.1"/>
    </source>
</evidence>
<dbReference type="SUPFAM" id="SSF56436">
    <property type="entry name" value="C-type lectin-like"/>
    <property type="match status" value="2"/>
</dbReference>
<feature type="domain" description="C-type lectin" evidence="2">
    <location>
        <begin position="29"/>
        <end position="150"/>
    </location>
</feature>
<dbReference type="AlphaFoldDB" id="A0AAV2QYS8"/>
<dbReference type="PROSITE" id="PS50041">
    <property type="entry name" value="C_TYPE_LECTIN_2"/>
    <property type="match status" value="2"/>
</dbReference>
<reference evidence="3 4" key="1">
    <citation type="submission" date="2024-05" db="EMBL/GenBank/DDBJ databases">
        <authorList>
            <person name="Wallberg A."/>
        </authorList>
    </citation>
    <scope>NUCLEOTIDE SEQUENCE [LARGE SCALE GENOMIC DNA]</scope>
</reference>
<dbReference type="Pfam" id="PF00059">
    <property type="entry name" value="Lectin_C"/>
    <property type="match status" value="1"/>
</dbReference>
<sequence>MEGRNLMALILLGAVAQALGECPEGFFHLSEGCYSFGSEIGEEPMSQLDAQDFCATFGGHLAEFDTCTDFEHVLSYLSLHGLSSGEIWIGAHATEGAWTWESNGDSLYYGAPLFDPTYVAQEGDDCAVLPGTGGYMLPDNCEHLHIPFCEAPVVRGSGEEVSVSMPRVECPEPFVEVAGRCFYVNDEFLSWDNARARCAELGDVNIADLAVLEDCTSFGQIAQYIEEQKGPAEWIWVGARDFDGTGLQHQWLSGVNVAPGPSFWCPGQPNNFMEHQACVMLWGRNSYYGADEDCSVFHKSLCEIGY</sequence>
<dbReference type="CDD" id="cd00037">
    <property type="entry name" value="CLECT"/>
    <property type="match status" value="2"/>
</dbReference>
<comment type="caution">
    <text evidence="3">The sequence shown here is derived from an EMBL/GenBank/DDBJ whole genome shotgun (WGS) entry which is preliminary data.</text>
</comment>
<proteinExistence type="predicted"/>
<keyword evidence="4" id="KW-1185">Reference proteome</keyword>
<dbReference type="InterPro" id="IPR050111">
    <property type="entry name" value="C-type_lectin/snaclec_domain"/>
</dbReference>
<name>A0AAV2QYS8_MEGNR</name>
<dbReference type="InterPro" id="IPR001304">
    <property type="entry name" value="C-type_lectin-like"/>
</dbReference>
<dbReference type="Gene3D" id="3.10.100.10">
    <property type="entry name" value="Mannose-Binding Protein A, subunit A"/>
    <property type="match status" value="2"/>
</dbReference>
<evidence type="ECO:0000313" key="4">
    <source>
        <dbReference type="Proteomes" id="UP001497623"/>
    </source>
</evidence>
<keyword evidence="1" id="KW-0732">Signal</keyword>
<dbReference type="SMART" id="SM00034">
    <property type="entry name" value="CLECT"/>
    <property type="match status" value="2"/>
</dbReference>
<dbReference type="InterPro" id="IPR016186">
    <property type="entry name" value="C-type_lectin-like/link_sf"/>
</dbReference>
<evidence type="ECO:0000256" key="1">
    <source>
        <dbReference type="SAM" id="SignalP"/>
    </source>
</evidence>
<gene>
    <name evidence="3" type="ORF">MNOR_LOCUS17948</name>
</gene>
<evidence type="ECO:0000259" key="2">
    <source>
        <dbReference type="PROSITE" id="PS50041"/>
    </source>
</evidence>
<protein>
    <recommendedName>
        <fullName evidence="2">C-type lectin domain-containing protein</fullName>
    </recommendedName>
</protein>
<feature type="signal peptide" evidence="1">
    <location>
        <begin position="1"/>
        <end position="20"/>
    </location>
</feature>
<accession>A0AAV2QYS8</accession>